<proteinExistence type="inferred from homology"/>
<dbReference type="Pfam" id="PF03401">
    <property type="entry name" value="TctC"/>
    <property type="match status" value="1"/>
</dbReference>
<comment type="similarity">
    <text evidence="1">Belongs to the UPF0065 (bug) family.</text>
</comment>
<reference evidence="3 4" key="1">
    <citation type="submission" date="2019-01" db="EMBL/GenBank/DDBJ databases">
        <authorList>
            <person name="Chen W.-M."/>
        </authorList>
    </citation>
    <scope>NUCLEOTIDE SEQUENCE [LARGE SCALE GENOMIC DNA]</scope>
    <source>
        <strain evidence="3 4">KYPY4</strain>
    </source>
</reference>
<dbReference type="RefSeq" id="WP_128230275.1">
    <property type="nucleotide sequence ID" value="NZ_SACR01000006.1"/>
</dbReference>
<dbReference type="InterPro" id="IPR006311">
    <property type="entry name" value="TAT_signal"/>
</dbReference>
<accession>A0A437RAK0</accession>
<feature type="chain" id="PRO_5019127059" evidence="2">
    <location>
        <begin position="29"/>
        <end position="333"/>
    </location>
</feature>
<gene>
    <name evidence="3" type="ORF">EOE66_18750</name>
</gene>
<comment type="caution">
    <text evidence="3">The sequence shown here is derived from an EMBL/GenBank/DDBJ whole genome shotgun (WGS) entry which is preliminary data.</text>
</comment>
<evidence type="ECO:0000313" key="3">
    <source>
        <dbReference type="EMBL" id="RVU43717.1"/>
    </source>
</evidence>
<evidence type="ECO:0000256" key="2">
    <source>
        <dbReference type="SAM" id="SignalP"/>
    </source>
</evidence>
<dbReference type="AlphaFoldDB" id="A0A437RAK0"/>
<evidence type="ECO:0000313" key="4">
    <source>
        <dbReference type="Proteomes" id="UP000285575"/>
    </source>
</evidence>
<name>A0A437RAK0_9BURK</name>
<dbReference type="SUPFAM" id="SSF53850">
    <property type="entry name" value="Periplasmic binding protein-like II"/>
    <property type="match status" value="1"/>
</dbReference>
<dbReference type="EMBL" id="SACR01000006">
    <property type="protein sequence ID" value="RVU43717.1"/>
    <property type="molecule type" value="Genomic_DNA"/>
</dbReference>
<organism evidence="3 4">
    <name type="scientific">Rubrivivax rivuli</name>
    <dbReference type="NCBI Taxonomy" id="1862385"/>
    <lineage>
        <taxon>Bacteria</taxon>
        <taxon>Pseudomonadati</taxon>
        <taxon>Pseudomonadota</taxon>
        <taxon>Betaproteobacteria</taxon>
        <taxon>Burkholderiales</taxon>
        <taxon>Sphaerotilaceae</taxon>
        <taxon>Rubrivivax</taxon>
    </lineage>
</organism>
<dbReference type="PROSITE" id="PS51318">
    <property type="entry name" value="TAT"/>
    <property type="match status" value="1"/>
</dbReference>
<sequence length="333" mass="35242">MTHRRWLLHTLAAGAAALAFPAARVAQAQPAFPTRPLTLMVPWPAGAPSDAIARKLQPGLQQALGQPVVVDNLGGAGGTLGVAKAMAQAADGHTLLVGTPTELVLSPLTIPAVRYKAEDFTLLAHFGRVPYVLCCRSTLPQKTLAEVLATKGQGGRPLSIGNIGPGSLIHLMSLQFEKTAGLTLTHVPYRGVPPMVQDVMGGQLDLAFVPLAGGTAAQLEQGKLRALGLSTVRPSVLLPQLPPLAAGHRSFEGFDFDVWGGVFARRETPPAVLQRLHQVLAATLSEPEFLTWARSTGSNPVPVLPLAEAQAFYPREAARYMALLRAFPDAVRN</sequence>
<keyword evidence="4" id="KW-1185">Reference proteome</keyword>
<dbReference type="InterPro" id="IPR005064">
    <property type="entry name" value="BUG"/>
</dbReference>
<protein>
    <submittedName>
        <fullName evidence="3">Tripartite tricarboxylate transporter substrate binding protein</fullName>
    </submittedName>
</protein>
<dbReference type="Gene3D" id="3.40.190.150">
    <property type="entry name" value="Bordetella uptake gene, domain 1"/>
    <property type="match status" value="1"/>
</dbReference>
<dbReference type="InterPro" id="IPR042100">
    <property type="entry name" value="Bug_dom1"/>
</dbReference>
<feature type="signal peptide" evidence="2">
    <location>
        <begin position="1"/>
        <end position="28"/>
    </location>
</feature>
<dbReference type="PANTHER" id="PTHR42928">
    <property type="entry name" value="TRICARBOXYLATE-BINDING PROTEIN"/>
    <property type="match status" value="1"/>
</dbReference>
<dbReference type="OrthoDB" id="8678477at2"/>
<dbReference type="PIRSF" id="PIRSF017082">
    <property type="entry name" value="YflP"/>
    <property type="match status" value="1"/>
</dbReference>
<dbReference type="Proteomes" id="UP000285575">
    <property type="component" value="Unassembled WGS sequence"/>
</dbReference>
<dbReference type="CDD" id="cd07012">
    <property type="entry name" value="PBP2_Bug_TTT"/>
    <property type="match status" value="1"/>
</dbReference>
<dbReference type="PANTHER" id="PTHR42928:SF5">
    <property type="entry name" value="BLR1237 PROTEIN"/>
    <property type="match status" value="1"/>
</dbReference>
<keyword evidence="2" id="KW-0732">Signal</keyword>
<dbReference type="Gene3D" id="3.40.190.10">
    <property type="entry name" value="Periplasmic binding protein-like II"/>
    <property type="match status" value="1"/>
</dbReference>
<evidence type="ECO:0000256" key="1">
    <source>
        <dbReference type="ARBA" id="ARBA00006987"/>
    </source>
</evidence>